<evidence type="ECO:0000313" key="3">
    <source>
        <dbReference type="Proteomes" id="UP001158598"/>
    </source>
</evidence>
<accession>A0AA35V5V5</accession>
<organism evidence="2 3">
    <name type="scientific">Methylococcus capsulatus</name>
    <dbReference type="NCBI Taxonomy" id="414"/>
    <lineage>
        <taxon>Bacteria</taxon>
        <taxon>Pseudomonadati</taxon>
        <taxon>Pseudomonadota</taxon>
        <taxon>Gammaproteobacteria</taxon>
        <taxon>Methylococcales</taxon>
        <taxon>Methylococcaceae</taxon>
        <taxon>Methylococcus</taxon>
    </lineage>
</organism>
<dbReference type="EMBL" id="OX458332">
    <property type="protein sequence ID" value="CAI8815400.1"/>
    <property type="molecule type" value="Genomic_DNA"/>
</dbReference>
<reference evidence="2" key="1">
    <citation type="submission" date="2023-03" db="EMBL/GenBank/DDBJ databases">
        <authorList>
            <person name="Pearce D."/>
        </authorList>
    </citation>
    <scope>NUCLEOTIDE SEQUENCE</scope>
    <source>
        <strain evidence="2">Mc</strain>
    </source>
</reference>
<feature type="compositionally biased region" description="Polar residues" evidence="1">
    <location>
        <begin position="51"/>
        <end position="60"/>
    </location>
</feature>
<protein>
    <submittedName>
        <fullName evidence="2">Uncharacterized protein</fullName>
    </submittedName>
</protein>
<sequence length="60" mass="6500">MKRTGLLRKLAKPSRFLATLDMSASFGCVRAEPPEDTPPTPTGSRLRNRARTGSSKPSEA</sequence>
<dbReference type="Proteomes" id="UP001158598">
    <property type="component" value="Chromosome"/>
</dbReference>
<name>A0AA35V5V5_METCP</name>
<proteinExistence type="predicted"/>
<evidence type="ECO:0000256" key="1">
    <source>
        <dbReference type="SAM" id="MobiDB-lite"/>
    </source>
</evidence>
<feature type="region of interest" description="Disordered" evidence="1">
    <location>
        <begin position="28"/>
        <end position="60"/>
    </location>
</feature>
<dbReference type="AlphaFoldDB" id="A0AA35V5V5"/>
<gene>
    <name evidence="2" type="ORF">MCNOR_1838</name>
</gene>
<evidence type="ECO:0000313" key="2">
    <source>
        <dbReference type="EMBL" id="CAI8815400.1"/>
    </source>
</evidence>